<name>A0A1I4VDF4_9HYPH</name>
<sequence length="217" mass="24771">MKLLIANKGYSSWSQRAWIVLRHFGIPFEETVQPMYVEGWKEALLKISPTGKVPCLVDDDVTVWESLAIIEYLAEKYPDLGIWPADRAARAHARSVAAEMHAGFQNLRRDYGSNWRRTYAWKVRGDGSALEDGKRIFALWKEARRRFGQGGPFLYGAFSAADAMYAPVVGRFTTYSWPVDAETEAYMEAVRKLPAYAEWVAAGRAEPWTIAQYEYDE</sequence>
<dbReference type="InterPro" id="IPR040079">
    <property type="entry name" value="Glutathione_S-Trfase"/>
</dbReference>
<keyword evidence="2" id="KW-0808">Transferase</keyword>
<dbReference type="InterPro" id="IPR036249">
    <property type="entry name" value="Thioredoxin-like_sf"/>
</dbReference>
<dbReference type="SFLD" id="SFLDS00019">
    <property type="entry name" value="Glutathione_Transferase_(cytos"/>
    <property type="match status" value="1"/>
</dbReference>
<organism evidence="2 3">
    <name type="scientific">Pleomorphomonas diazotrophica</name>
    <dbReference type="NCBI Taxonomy" id="1166257"/>
    <lineage>
        <taxon>Bacteria</taxon>
        <taxon>Pseudomonadati</taxon>
        <taxon>Pseudomonadota</taxon>
        <taxon>Alphaproteobacteria</taxon>
        <taxon>Hyphomicrobiales</taxon>
        <taxon>Pleomorphomonadaceae</taxon>
        <taxon>Pleomorphomonas</taxon>
    </lineage>
</organism>
<dbReference type="GO" id="GO:0006559">
    <property type="term" value="P:L-phenylalanine catabolic process"/>
    <property type="evidence" value="ECO:0007669"/>
    <property type="project" value="TreeGrafter"/>
</dbReference>
<proteinExistence type="predicted"/>
<dbReference type="SFLD" id="SFLDG00358">
    <property type="entry name" value="Main_(cytGST)"/>
    <property type="match status" value="1"/>
</dbReference>
<dbReference type="EMBL" id="PJNW01000002">
    <property type="protein sequence ID" value="PKR90016.1"/>
    <property type="molecule type" value="Genomic_DNA"/>
</dbReference>
<evidence type="ECO:0000313" key="2">
    <source>
        <dbReference type="EMBL" id="PKR90016.1"/>
    </source>
</evidence>
<dbReference type="GO" id="GO:0006749">
    <property type="term" value="P:glutathione metabolic process"/>
    <property type="evidence" value="ECO:0007669"/>
    <property type="project" value="TreeGrafter"/>
</dbReference>
<dbReference type="InterPro" id="IPR004045">
    <property type="entry name" value="Glutathione_S-Trfase_N"/>
</dbReference>
<dbReference type="PANTHER" id="PTHR42673:SF4">
    <property type="entry name" value="MALEYLACETOACETATE ISOMERASE"/>
    <property type="match status" value="1"/>
</dbReference>
<dbReference type="SUPFAM" id="SSF52833">
    <property type="entry name" value="Thioredoxin-like"/>
    <property type="match status" value="1"/>
</dbReference>
<comment type="caution">
    <text evidence="2">The sequence shown here is derived from an EMBL/GenBank/DDBJ whole genome shotgun (WGS) entry which is preliminary data.</text>
</comment>
<dbReference type="InterPro" id="IPR036282">
    <property type="entry name" value="Glutathione-S-Trfase_C_sf"/>
</dbReference>
<dbReference type="RefSeq" id="WP_101287112.1">
    <property type="nucleotide sequence ID" value="NZ_FOUQ01000011.1"/>
</dbReference>
<keyword evidence="3" id="KW-1185">Reference proteome</keyword>
<dbReference type="CDD" id="cd03043">
    <property type="entry name" value="GST_N_1"/>
    <property type="match status" value="1"/>
</dbReference>
<gene>
    <name evidence="2" type="ORF">CXZ10_01075</name>
</gene>
<dbReference type="AlphaFoldDB" id="A0A1I4VDF4"/>
<evidence type="ECO:0000313" key="3">
    <source>
        <dbReference type="Proteomes" id="UP000233491"/>
    </source>
</evidence>
<dbReference type="PROSITE" id="PS50404">
    <property type="entry name" value="GST_NTER"/>
    <property type="match status" value="1"/>
</dbReference>
<dbReference type="Pfam" id="PF13410">
    <property type="entry name" value="GST_C_2"/>
    <property type="match status" value="1"/>
</dbReference>
<dbReference type="Pfam" id="PF13409">
    <property type="entry name" value="GST_N_2"/>
    <property type="match status" value="1"/>
</dbReference>
<feature type="domain" description="GST N-terminal" evidence="1">
    <location>
        <begin position="1"/>
        <end position="81"/>
    </location>
</feature>
<reference evidence="2 3" key="1">
    <citation type="submission" date="2017-12" db="EMBL/GenBank/DDBJ databases">
        <title>Anaerobic carbon monoxide metabolism by Pleomorphomonas carboxyditropha sp. nov., a new mesophilic hydrogenogenic carboxidotroph.</title>
        <authorList>
            <person name="Esquivel-Elizondo S."/>
            <person name="Krajmalnik-Brown R."/>
        </authorList>
    </citation>
    <scope>NUCLEOTIDE SEQUENCE [LARGE SCALE GENOMIC DNA]</scope>
    <source>
        <strain evidence="2 3">R5-392</strain>
    </source>
</reference>
<dbReference type="CDD" id="cd03194">
    <property type="entry name" value="GST_C_3"/>
    <property type="match status" value="1"/>
</dbReference>
<dbReference type="Proteomes" id="UP000233491">
    <property type="component" value="Unassembled WGS sequence"/>
</dbReference>
<dbReference type="OrthoDB" id="9799538at2"/>
<dbReference type="SUPFAM" id="SSF47616">
    <property type="entry name" value="GST C-terminal domain-like"/>
    <property type="match status" value="1"/>
</dbReference>
<dbReference type="Gene3D" id="1.20.1050.10">
    <property type="match status" value="1"/>
</dbReference>
<dbReference type="GO" id="GO:0016034">
    <property type="term" value="F:maleylacetoacetate isomerase activity"/>
    <property type="evidence" value="ECO:0007669"/>
    <property type="project" value="TreeGrafter"/>
</dbReference>
<accession>A0A1I4VDF4</accession>
<dbReference type="GO" id="GO:0004364">
    <property type="term" value="F:glutathione transferase activity"/>
    <property type="evidence" value="ECO:0007669"/>
    <property type="project" value="TreeGrafter"/>
</dbReference>
<dbReference type="Gene3D" id="3.40.30.10">
    <property type="entry name" value="Glutaredoxin"/>
    <property type="match status" value="1"/>
</dbReference>
<dbReference type="PANTHER" id="PTHR42673">
    <property type="entry name" value="MALEYLACETOACETATE ISOMERASE"/>
    <property type="match status" value="1"/>
</dbReference>
<evidence type="ECO:0000259" key="1">
    <source>
        <dbReference type="PROSITE" id="PS50404"/>
    </source>
</evidence>
<protein>
    <submittedName>
        <fullName evidence="2">Glutathione S-transferase</fullName>
    </submittedName>
</protein>